<evidence type="ECO:0000313" key="1">
    <source>
        <dbReference type="EMBL" id="BAK38028.1"/>
    </source>
</evidence>
<organism evidence="1 2">
    <name type="scientific">Microlunatus phosphovorus (strain ATCC 700054 / DSM 10555 / JCM 9379 / NBRC 101784 / NCIMB 13414 / VKM Ac-1990 / NM-1)</name>
    <dbReference type="NCBI Taxonomy" id="1032480"/>
    <lineage>
        <taxon>Bacteria</taxon>
        <taxon>Bacillati</taxon>
        <taxon>Actinomycetota</taxon>
        <taxon>Actinomycetes</taxon>
        <taxon>Propionibacteriales</taxon>
        <taxon>Propionibacteriaceae</taxon>
        <taxon>Microlunatus</taxon>
    </lineage>
</organism>
<accession>F5XG94</accession>
<keyword evidence="2" id="KW-1185">Reference proteome</keyword>
<dbReference type="Proteomes" id="UP000007947">
    <property type="component" value="Chromosome"/>
</dbReference>
<dbReference type="KEGG" id="mph:MLP_50140"/>
<gene>
    <name evidence="1" type="ordered locus">MLP_50140</name>
</gene>
<dbReference type="HOGENOM" id="CLU_1233855_0_0_11"/>
<evidence type="ECO:0008006" key="3">
    <source>
        <dbReference type="Google" id="ProtNLM"/>
    </source>
</evidence>
<dbReference type="AlphaFoldDB" id="F5XG94"/>
<protein>
    <recommendedName>
        <fullName evidence="3">DUF222 domain-containing protein</fullName>
    </recommendedName>
</protein>
<name>F5XG94_MICPN</name>
<dbReference type="EMBL" id="AP012204">
    <property type="protein sequence ID" value="BAK38028.1"/>
    <property type="molecule type" value="Genomic_DNA"/>
</dbReference>
<proteinExistence type="predicted"/>
<dbReference type="eggNOG" id="COG1403">
    <property type="taxonomic scope" value="Bacteria"/>
</dbReference>
<evidence type="ECO:0000313" key="2">
    <source>
        <dbReference type="Proteomes" id="UP000007947"/>
    </source>
</evidence>
<reference evidence="1 2" key="1">
    <citation type="submission" date="2011-05" db="EMBL/GenBank/DDBJ databases">
        <title>Whole genome sequence of Microlunatus phosphovorus NM-1.</title>
        <authorList>
            <person name="Hosoyama A."/>
            <person name="Sasaki K."/>
            <person name="Harada T."/>
            <person name="Igarashi R."/>
            <person name="Kawakoshi A."/>
            <person name="Sasagawa M."/>
            <person name="Fukada J."/>
            <person name="Nakamura S."/>
            <person name="Katano Y."/>
            <person name="Hanada S."/>
            <person name="Kamagata Y."/>
            <person name="Nakamura N."/>
            <person name="Yamazaki S."/>
            <person name="Fujita N."/>
        </authorList>
    </citation>
    <scope>NUCLEOTIDE SEQUENCE [LARGE SCALE GENOMIC DNA]</scope>
    <source>
        <strain evidence="2">ATCC 700054 / DSM 10555 / JCM 9379 / NBRC 101784 / NCIMB 13414 / VKM Ac-1990 / NM-1</strain>
    </source>
</reference>
<dbReference type="STRING" id="1032480.MLP_50140"/>
<sequence length="224" mass="24715">MGDMFEERLEAALGDRRALADLAARAEQQSKRWGCRKLVVAAAWADAHSEVDHLEGGVLVERLIKIGPVGTPPVAEFAPEGLIGPYGTSTASARSWMSDALTVRHRLPRLWERVQAGEIHAWQARKIANLTAHLSIAIVGMVDEQTAGWVTQLPWQTFLKNLDATMLEVDETSYREREKIIAAKREVRATQSEDGLRTLIARGEAGDVAMLLALDFPPFDGHLT</sequence>